<dbReference type="Proteomes" id="UP001156694">
    <property type="component" value="Unassembled WGS sequence"/>
</dbReference>
<proteinExistence type="predicted"/>
<name>A0ABQ5VZ57_9RHOB</name>
<keyword evidence="3" id="KW-1185">Reference proteome</keyword>
<keyword evidence="1" id="KW-0812">Transmembrane</keyword>
<dbReference type="EMBL" id="BSNN01000014">
    <property type="protein sequence ID" value="GLQ36371.1"/>
    <property type="molecule type" value="Genomic_DNA"/>
</dbReference>
<protein>
    <recommendedName>
        <fullName evidence="4">DUF2975 domain-containing protein</fullName>
    </recommendedName>
</protein>
<accession>A0ABQ5VZ57</accession>
<reference evidence="3" key="1">
    <citation type="journal article" date="2019" name="Int. J. Syst. Evol. Microbiol.">
        <title>The Global Catalogue of Microorganisms (GCM) 10K type strain sequencing project: providing services to taxonomists for standard genome sequencing and annotation.</title>
        <authorList>
            <consortium name="The Broad Institute Genomics Platform"/>
            <consortium name="The Broad Institute Genome Sequencing Center for Infectious Disease"/>
            <person name="Wu L."/>
            <person name="Ma J."/>
        </authorList>
    </citation>
    <scope>NUCLEOTIDE SEQUENCE [LARGE SCALE GENOMIC DNA]</scope>
    <source>
        <strain evidence="3">NBRC 110140</strain>
    </source>
</reference>
<feature type="transmembrane region" description="Helical" evidence="1">
    <location>
        <begin position="106"/>
        <end position="127"/>
    </location>
</feature>
<feature type="transmembrane region" description="Helical" evidence="1">
    <location>
        <begin position="52"/>
        <end position="78"/>
    </location>
</feature>
<feature type="transmembrane region" description="Helical" evidence="1">
    <location>
        <begin position="147"/>
        <end position="165"/>
    </location>
</feature>
<dbReference type="RefSeq" id="WP_284380245.1">
    <property type="nucleotide sequence ID" value="NZ_BSNN01000014.1"/>
</dbReference>
<feature type="transmembrane region" description="Helical" evidence="1">
    <location>
        <begin position="12"/>
        <end position="32"/>
    </location>
</feature>
<comment type="caution">
    <text evidence="2">The sequence shown here is derived from an EMBL/GenBank/DDBJ whole genome shotgun (WGS) entry which is preliminary data.</text>
</comment>
<gene>
    <name evidence="2" type="ORF">GCM10007939_26550</name>
</gene>
<evidence type="ECO:0000313" key="3">
    <source>
        <dbReference type="Proteomes" id="UP001156694"/>
    </source>
</evidence>
<sequence>MSTLSRIRRHAVFLKHCTILGMGLALLSSVYFTTTTPLTVDNFRAQYPQFTIGAALQTWQMILSMSLGFLSILMWIWLLNNMRQLFQRFSHGEILTKQSANHIQRIGLGFLLIGLWEMLLPPLQSMLLTLSNDAGQRSISVTLNSDMLGLLLAAGLMTLIGWAMGEASDIAAENKAFV</sequence>
<evidence type="ECO:0008006" key="4">
    <source>
        <dbReference type="Google" id="ProtNLM"/>
    </source>
</evidence>
<evidence type="ECO:0000313" key="2">
    <source>
        <dbReference type="EMBL" id="GLQ36371.1"/>
    </source>
</evidence>
<keyword evidence="1" id="KW-1133">Transmembrane helix</keyword>
<organism evidence="2 3">
    <name type="scientific">Amylibacter marinus</name>
    <dbReference type="NCBI Taxonomy" id="1475483"/>
    <lineage>
        <taxon>Bacteria</taxon>
        <taxon>Pseudomonadati</taxon>
        <taxon>Pseudomonadota</taxon>
        <taxon>Alphaproteobacteria</taxon>
        <taxon>Rhodobacterales</taxon>
        <taxon>Paracoccaceae</taxon>
        <taxon>Amylibacter</taxon>
    </lineage>
</organism>
<keyword evidence="1" id="KW-0472">Membrane</keyword>
<evidence type="ECO:0000256" key="1">
    <source>
        <dbReference type="SAM" id="Phobius"/>
    </source>
</evidence>